<dbReference type="Pfam" id="PF23334">
    <property type="entry name" value="VWC2L_2nd"/>
    <property type="match status" value="1"/>
</dbReference>
<dbReference type="InterPro" id="IPR014853">
    <property type="entry name" value="VWF/SSPO/ZAN-like_Cys-rich_dom"/>
</dbReference>
<evidence type="ECO:0000256" key="3">
    <source>
        <dbReference type="ARBA" id="ARBA00022729"/>
    </source>
</evidence>
<dbReference type="InterPro" id="IPR001007">
    <property type="entry name" value="VWF_dom"/>
</dbReference>
<dbReference type="EMBL" id="OU963862">
    <property type="protein sequence ID" value="CAH0380701.1"/>
    <property type="molecule type" value="Genomic_DNA"/>
</dbReference>
<feature type="domain" description="VWFC" evidence="5">
    <location>
        <begin position="270"/>
        <end position="332"/>
    </location>
</feature>
<dbReference type="Pfam" id="PF00093">
    <property type="entry name" value="VWC"/>
    <property type="match status" value="3"/>
</dbReference>
<dbReference type="GO" id="GO:0005576">
    <property type="term" value="C:extracellular region"/>
    <property type="evidence" value="ECO:0007669"/>
    <property type="project" value="UniProtKB-SubCell"/>
</dbReference>
<dbReference type="Proteomes" id="UP001152759">
    <property type="component" value="Chromosome 1"/>
</dbReference>
<dbReference type="PANTHER" id="PTHR46698:SF4">
    <property type="entry name" value="CROSSVEINLESS 2"/>
    <property type="match status" value="1"/>
</dbReference>
<organism evidence="7 8">
    <name type="scientific">Bemisia tabaci</name>
    <name type="common">Sweetpotato whitefly</name>
    <name type="synonym">Aleurodes tabaci</name>
    <dbReference type="NCBI Taxonomy" id="7038"/>
    <lineage>
        <taxon>Eukaryota</taxon>
        <taxon>Metazoa</taxon>
        <taxon>Ecdysozoa</taxon>
        <taxon>Arthropoda</taxon>
        <taxon>Hexapoda</taxon>
        <taxon>Insecta</taxon>
        <taxon>Pterygota</taxon>
        <taxon>Neoptera</taxon>
        <taxon>Paraneoptera</taxon>
        <taxon>Hemiptera</taxon>
        <taxon>Sternorrhyncha</taxon>
        <taxon>Aleyrodoidea</taxon>
        <taxon>Aleyrodidae</taxon>
        <taxon>Aleyrodinae</taxon>
        <taxon>Bemisia</taxon>
    </lineage>
</organism>
<keyword evidence="4" id="KW-0677">Repeat</keyword>
<protein>
    <recommendedName>
        <fullName evidence="9">BMP-binding endothelial regulator protein</fullName>
    </recommendedName>
</protein>
<keyword evidence="2" id="KW-0964">Secreted</keyword>
<feature type="domain" description="VWFC" evidence="5">
    <location>
        <begin position="204"/>
        <end position="264"/>
    </location>
</feature>
<dbReference type="PROSITE" id="PS50184">
    <property type="entry name" value="VWFC_2"/>
    <property type="match status" value="4"/>
</dbReference>
<sequence>MTLLNVLFSCVSGTIEVCSNEGELVNLNYGCFTCICKNGFVQCQKDPCPGQEGCHMLLGETTTNCSSCFKCKGCLHHDSFYESGTEWRDKSDPCTVLTCKAGVVTESEIQCYTPCKNPLPPGPGQCCPTCPDCRINGQEVRPGHSVAILDDPCLRCRCESTSRRMVCEKRSCPVLHCLTSPVKNPGDCCPRCNGSRHFVEPPKGQCLLNNELHPAGHSFEVDRCTVCSCLNATTVCKRKNCPALDCPPSRQSFVHGRQCCPRCLDLPKSTECIDHGRTYQNGAVWQVDACKSCACMDGQVKCAQQTCPQLNTPCPPNSKLIHEPGQCCPRCVDSDGVCTVFGDPHYRTFDGKFYNFQGACKYLLAADCVNNTFHNSSFQIRVINDARNTKTSSWTKIVTIKLRELGIKVYLGRRMRVKINKKNVTLPHIIENKIKVTRTNDSVLLETKIGLRVLWDGNSFLEVAVSPHYRGRLCGLCGNFNKVARDDLTTRSGRLLHDDEAFAEVKFGESWRVGTTKACSRPPFRSRFPAASTQPCHLTSKKPIKDKYCRHLLSNAFTACHSKLLVNPYMKSCVQDMCECPKEKCYCESFIAYAHECERLGVRLPNWRHVFGCPPIQSTSKQR</sequence>
<dbReference type="Pfam" id="PF08742">
    <property type="entry name" value="C8"/>
    <property type="match status" value="1"/>
</dbReference>
<evidence type="ECO:0000259" key="5">
    <source>
        <dbReference type="PROSITE" id="PS50184"/>
    </source>
</evidence>
<dbReference type="InterPro" id="IPR052424">
    <property type="entry name" value="Kielin_Chordin-BMP_Reg"/>
</dbReference>
<reference evidence="7" key="1">
    <citation type="submission" date="2021-12" db="EMBL/GenBank/DDBJ databases">
        <authorList>
            <person name="King R."/>
        </authorList>
    </citation>
    <scope>NUCLEOTIDE SEQUENCE</scope>
</reference>
<name>A0A9P0EY53_BEMTA</name>
<gene>
    <name evidence="7" type="ORF">BEMITA_LOCUS422</name>
</gene>
<evidence type="ECO:0000256" key="4">
    <source>
        <dbReference type="ARBA" id="ARBA00022737"/>
    </source>
</evidence>
<dbReference type="Gene3D" id="6.20.200.20">
    <property type="match status" value="4"/>
</dbReference>
<dbReference type="PROSITE" id="PS51233">
    <property type="entry name" value="VWFD"/>
    <property type="match status" value="1"/>
</dbReference>
<dbReference type="SMART" id="SM00216">
    <property type="entry name" value="VWD"/>
    <property type="match status" value="1"/>
</dbReference>
<keyword evidence="8" id="KW-1185">Reference proteome</keyword>
<dbReference type="InterPro" id="IPR001846">
    <property type="entry name" value="VWF_type-D"/>
</dbReference>
<dbReference type="PROSITE" id="PS01208">
    <property type="entry name" value="VWFC_1"/>
    <property type="match status" value="1"/>
</dbReference>
<dbReference type="SMART" id="SM00214">
    <property type="entry name" value="VWC"/>
    <property type="match status" value="4"/>
</dbReference>
<dbReference type="AlphaFoldDB" id="A0A9P0EY53"/>
<evidence type="ECO:0000313" key="8">
    <source>
        <dbReference type="Proteomes" id="UP001152759"/>
    </source>
</evidence>
<keyword evidence="3" id="KW-0732">Signal</keyword>
<evidence type="ECO:0000259" key="6">
    <source>
        <dbReference type="PROSITE" id="PS51233"/>
    </source>
</evidence>
<evidence type="ECO:0000256" key="1">
    <source>
        <dbReference type="ARBA" id="ARBA00004613"/>
    </source>
</evidence>
<evidence type="ECO:0008006" key="9">
    <source>
        <dbReference type="Google" id="ProtNLM"/>
    </source>
</evidence>
<comment type="subcellular location">
    <subcellularLocation>
        <location evidence="1">Secreted</location>
    </subcellularLocation>
</comment>
<accession>A0A9P0EY53</accession>
<dbReference type="SMART" id="SM00832">
    <property type="entry name" value="C8"/>
    <property type="match status" value="1"/>
</dbReference>
<evidence type="ECO:0000256" key="2">
    <source>
        <dbReference type="ARBA" id="ARBA00022525"/>
    </source>
</evidence>
<dbReference type="PANTHER" id="PTHR46698">
    <property type="entry name" value="CROSSVEINLESS 2"/>
    <property type="match status" value="1"/>
</dbReference>
<proteinExistence type="predicted"/>
<evidence type="ECO:0000313" key="7">
    <source>
        <dbReference type="EMBL" id="CAH0380701.1"/>
    </source>
</evidence>
<dbReference type="GO" id="GO:0036122">
    <property type="term" value="F:BMP binding"/>
    <property type="evidence" value="ECO:0007669"/>
    <property type="project" value="TreeGrafter"/>
</dbReference>
<dbReference type="SUPFAM" id="SSF57603">
    <property type="entry name" value="FnI-like domain"/>
    <property type="match status" value="4"/>
</dbReference>
<feature type="domain" description="VWFD" evidence="6">
    <location>
        <begin position="336"/>
        <end position="520"/>
    </location>
</feature>
<dbReference type="GO" id="GO:0030513">
    <property type="term" value="P:positive regulation of BMP signaling pathway"/>
    <property type="evidence" value="ECO:0007669"/>
    <property type="project" value="TreeGrafter"/>
</dbReference>
<feature type="domain" description="VWFC" evidence="5">
    <location>
        <begin position="72"/>
        <end position="131"/>
    </location>
</feature>
<feature type="domain" description="VWFC" evidence="5">
    <location>
        <begin position="131"/>
        <end position="193"/>
    </location>
</feature>
<dbReference type="Pfam" id="PF00094">
    <property type="entry name" value="VWD"/>
    <property type="match status" value="1"/>
</dbReference>